<dbReference type="FunFam" id="3.20.20.70:FF:000191">
    <property type="entry name" value="ribulose-phosphate 3-epimerase isoform X2"/>
    <property type="match status" value="1"/>
</dbReference>
<evidence type="ECO:0000313" key="20">
    <source>
        <dbReference type="EMBL" id="PJF17272.1"/>
    </source>
</evidence>
<evidence type="ECO:0000256" key="16">
    <source>
        <dbReference type="ARBA" id="ARBA00023285"/>
    </source>
</evidence>
<gene>
    <name evidence="20" type="ORF">PSACC_02891</name>
</gene>
<dbReference type="SUPFAM" id="SSF51366">
    <property type="entry name" value="Ribulose-phoshate binding barrel"/>
    <property type="match status" value="1"/>
</dbReference>
<name>A0A2H9THL7_9FUNG</name>
<dbReference type="UniPathway" id="UPA00115">
    <property type="reaction ID" value="UER00411"/>
</dbReference>
<dbReference type="InterPro" id="IPR013785">
    <property type="entry name" value="Aldolase_TIM"/>
</dbReference>
<evidence type="ECO:0000256" key="17">
    <source>
        <dbReference type="ARBA" id="ARBA00029933"/>
    </source>
</evidence>
<evidence type="ECO:0000256" key="6">
    <source>
        <dbReference type="ARBA" id="ARBA00009541"/>
    </source>
</evidence>
<evidence type="ECO:0000256" key="1">
    <source>
        <dbReference type="ARBA" id="ARBA00001782"/>
    </source>
</evidence>
<evidence type="ECO:0000256" key="11">
    <source>
        <dbReference type="ARBA" id="ARBA00022833"/>
    </source>
</evidence>
<comment type="catalytic activity">
    <reaction evidence="1">
        <text>D-ribulose 5-phosphate = D-xylulose 5-phosphate</text>
        <dbReference type="Rhea" id="RHEA:13677"/>
        <dbReference type="ChEBI" id="CHEBI:57737"/>
        <dbReference type="ChEBI" id="CHEBI:58121"/>
        <dbReference type="EC" id="5.1.3.1"/>
    </reaction>
</comment>
<comment type="similarity">
    <text evidence="6">Belongs to the ribulose-phosphate 3-epimerase family.</text>
</comment>
<evidence type="ECO:0000256" key="15">
    <source>
        <dbReference type="ARBA" id="ARBA00023277"/>
    </source>
</evidence>
<protein>
    <recommendedName>
        <fullName evidence="9">Ribulose-phosphate 3-epimerase</fullName>
        <ecNumber evidence="8">5.1.3.1</ecNumber>
    </recommendedName>
    <alternativeName>
        <fullName evidence="18">Pentose-5-phosphate 3-epimerase</fullName>
    </alternativeName>
    <alternativeName>
        <fullName evidence="17">RPE</fullName>
    </alternativeName>
</protein>
<dbReference type="CDD" id="cd00429">
    <property type="entry name" value="RPE"/>
    <property type="match status" value="1"/>
</dbReference>
<dbReference type="Gene3D" id="3.20.20.70">
    <property type="entry name" value="Aldolase class I"/>
    <property type="match status" value="1"/>
</dbReference>
<evidence type="ECO:0000256" key="8">
    <source>
        <dbReference type="ARBA" id="ARBA00013188"/>
    </source>
</evidence>
<organism evidence="20 21">
    <name type="scientific">Paramicrosporidium saccamoebae</name>
    <dbReference type="NCBI Taxonomy" id="1246581"/>
    <lineage>
        <taxon>Eukaryota</taxon>
        <taxon>Fungi</taxon>
        <taxon>Fungi incertae sedis</taxon>
        <taxon>Cryptomycota</taxon>
        <taxon>Cryptomycota incertae sedis</taxon>
        <taxon>Paramicrosporidium</taxon>
    </lineage>
</organism>
<dbReference type="InterPro" id="IPR000056">
    <property type="entry name" value="Ribul_P_3_epim-like"/>
</dbReference>
<keyword evidence="16" id="KW-0170">Cobalt</keyword>
<evidence type="ECO:0000256" key="7">
    <source>
        <dbReference type="ARBA" id="ARBA00011738"/>
    </source>
</evidence>
<dbReference type="PANTHER" id="PTHR11749">
    <property type="entry name" value="RIBULOSE-5-PHOSPHATE-3-EPIMERASE"/>
    <property type="match status" value="1"/>
</dbReference>
<keyword evidence="21" id="KW-1185">Reference proteome</keyword>
<sequence length="182" mass="19637">MWTSWTGAPVVKSIRKHTNAFLDCHLMVSDPDKPAPPSIHFIMRHRVIGFHGSLLDDAGKTIESIRTSGMKVGIAIKPGTPVETIMPLAALVDMVLVMTVEPGFGGQTLLLDCLEKVRQLRQTHPELLIQVDGGVTLENLPLVIEAGANVVVAGTLIFSSPDPANVISKMREASRSDVTKNP</sequence>
<evidence type="ECO:0000256" key="13">
    <source>
        <dbReference type="ARBA" id="ARBA00023211"/>
    </source>
</evidence>
<keyword evidence="12" id="KW-0408">Iron</keyword>
<keyword evidence="10" id="KW-0479">Metal-binding</keyword>
<dbReference type="STRING" id="1246581.A0A2H9THL7"/>
<keyword evidence="13" id="KW-0464">Manganese</keyword>
<evidence type="ECO:0000256" key="4">
    <source>
        <dbReference type="ARBA" id="ARBA00001954"/>
    </source>
</evidence>
<dbReference type="EMBL" id="MTSL01000179">
    <property type="protein sequence ID" value="PJF17272.1"/>
    <property type="molecule type" value="Genomic_DNA"/>
</dbReference>
<dbReference type="Pfam" id="PF00834">
    <property type="entry name" value="Ribul_P_3_epim"/>
    <property type="match status" value="1"/>
</dbReference>
<proteinExistence type="inferred from homology"/>
<comment type="pathway">
    <text evidence="5">Carbohydrate degradation; pentose phosphate pathway; D-xylulose 5-phosphate from D-ribulose 5-phosphate (non-oxidative stage): step 1/1.</text>
</comment>
<keyword evidence="15" id="KW-0119">Carbohydrate metabolism</keyword>
<keyword evidence="14" id="KW-0413">Isomerase</keyword>
<evidence type="ECO:0000256" key="9">
    <source>
        <dbReference type="ARBA" id="ARBA00013920"/>
    </source>
</evidence>
<comment type="cofactor">
    <cofactor evidence="3">
        <name>Zn(2+)</name>
        <dbReference type="ChEBI" id="CHEBI:29105"/>
    </cofactor>
</comment>
<comment type="caution">
    <text evidence="20">The sequence shown here is derived from an EMBL/GenBank/DDBJ whole genome shotgun (WGS) entry which is preliminary data.</text>
</comment>
<comment type="function">
    <text evidence="19">Catalyzes the reversible epimerization of D-ribulose 5-phosphate to D-xylulose 5-phosphate.</text>
</comment>
<evidence type="ECO:0000256" key="14">
    <source>
        <dbReference type="ARBA" id="ARBA00023235"/>
    </source>
</evidence>
<dbReference type="OrthoDB" id="1927044at2759"/>
<reference evidence="20 21" key="1">
    <citation type="submission" date="2016-10" db="EMBL/GenBank/DDBJ databases">
        <title>The genome of Paramicrosporidium saccamoebae is the missing link in understanding Cryptomycota and Microsporidia evolution.</title>
        <authorList>
            <person name="Quandt C.A."/>
            <person name="Beaudet D."/>
            <person name="Corsaro D."/>
            <person name="Michel R."/>
            <person name="Corradi N."/>
            <person name="James T."/>
        </authorList>
    </citation>
    <scope>NUCLEOTIDE SEQUENCE [LARGE SCALE GENOMIC DNA]</scope>
    <source>
        <strain evidence="20 21">KSL3</strain>
    </source>
</reference>
<accession>A0A2H9THL7</accession>
<dbReference type="GO" id="GO:0006098">
    <property type="term" value="P:pentose-phosphate shunt"/>
    <property type="evidence" value="ECO:0007669"/>
    <property type="project" value="UniProtKB-UniPathway"/>
</dbReference>
<dbReference type="GO" id="GO:0046872">
    <property type="term" value="F:metal ion binding"/>
    <property type="evidence" value="ECO:0007669"/>
    <property type="project" value="UniProtKB-KW"/>
</dbReference>
<evidence type="ECO:0000256" key="19">
    <source>
        <dbReference type="ARBA" id="ARBA00057323"/>
    </source>
</evidence>
<evidence type="ECO:0000256" key="2">
    <source>
        <dbReference type="ARBA" id="ARBA00001936"/>
    </source>
</evidence>
<keyword evidence="11" id="KW-0862">Zinc</keyword>
<evidence type="ECO:0000256" key="18">
    <source>
        <dbReference type="ARBA" id="ARBA00030599"/>
    </source>
</evidence>
<dbReference type="Proteomes" id="UP000240830">
    <property type="component" value="Unassembled WGS sequence"/>
</dbReference>
<evidence type="ECO:0000256" key="3">
    <source>
        <dbReference type="ARBA" id="ARBA00001947"/>
    </source>
</evidence>
<evidence type="ECO:0000256" key="12">
    <source>
        <dbReference type="ARBA" id="ARBA00023004"/>
    </source>
</evidence>
<comment type="cofactor">
    <cofactor evidence="2">
        <name>Mn(2+)</name>
        <dbReference type="ChEBI" id="CHEBI:29035"/>
    </cofactor>
</comment>
<dbReference type="AlphaFoldDB" id="A0A2H9THL7"/>
<comment type="subunit">
    <text evidence="7">Homodimer.</text>
</comment>
<dbReference type="GO" id="GO:0005975">
    <property type="term" value="P:carbohydrate metabolic process"/>
    <property type="evidence" value="ECO:0007669"/>
    <property type="project" value="InterPro"/>
</dbReference>
<comment type="cofactor">
    <cofactor evidence="4">
        <name>Fe(2+)</name>
        <dbReference type="ChEBI" id="CHEBI:29033"/>
    </cofactor>
</comment>
<evidence type="ECO:0000256" key="5">
    <source>
        <dbReference type="ARBA" id="ARBA00005016"/>
    </source>
</evidence>
<evidence type="ECO:0000256" key="10">
    <source>
        <dbReference type="ARBA" id="ARBA00022723"/>
    </source>
</evidence>
<evidence type="ECO:0000313" key="21">
    <source>
        <dbReference type="Proteomes" id="UP000240830"/>
    </source>
</evidence>
<dbReference type="InterPro" id="IPR011060">
    <property type="entry name" value="RibuloseP-bd_barrel"/>
</dbReference>
<dbReference type="EC" id="5.1.3.1" evidence="8"/>
<dbReference type="GO" id="GO:0004750">
    <property type="term" value="F:D-ribulose-phosphate 3-epimerase activity"/>
    <property type="evidence" value="ECO:0007669"/>
    <property type="project" value="UniProtKB-EC"/>
</dbReference>